<dbReference type="Pfam" id="PF18759">
    <property type="entry name" value="Plavaka"/>
    <property type="match status" value="1"/>
</dbReference>
<reference evidence="1 2" key="1">
    <citation type="submission" date="2014-04" db="EMBL/GenBank/DDBJ databases">
        <authorList>
            <consortium name="DOE Joint Genome Institute"/>
            <person name="Kuo A."/>
            <person name="Kohler A."/>
            <person name="Jargeat P."/>
            <person name="Nagy L.G."/>
            <person name="Floudas D."/>
            <person name="Copeland A."/>
            <person name="Barry K.W."/>
            <person name="Cichocki N."/>
            <person name="Veneault-Fourrey C."/>
            <person name="LaButti K."/>
            <person name="Lindquist E.A."/>
            <person name="Lipzen A."/>
            <person name="Lundell T."/>
            <person name="Morin E."/>
            <person name="Murat C."/>
            <person name="Sun H."/>
            <person name="Tunlid A."/>
            <person name="Henrissat B."/>
            <person name="Grigoriev I.V."/>
            <person name="Hibbett D.S."/>
            <person name="Martin F."/>
            <person name="Nordberg H.P."/>
            <person name="Cantor M.N."/>
            <person name="Hua S.X."/>
        </authorList>
    </citation>
    <scope>NUCLEOTIDE SEQUENCE [LARGE SCALE GENOMIC DNA]</scope>
    <source>
        <strain evidence="1 2">Ve08.2h10</strain>
    </source>
</reference>
<keyword evidence="2" id="KW-1185">Reference proteome</keyword>
<sequence>MFKTLAGCICDKNSNYIDPDTLPPPVSDRSPGDWTPYQNKMEFEVTKLIFKEAQLSAGKTDKLLHIWGSTLAAHGDKPPFADHQDLYNTINATPVRDVPWNSLKLWYNGEQSPGHNPPWMSEVFEFWFQKPSLVAENMISNQHFHGEIDYVPYCDFLEKDETQ</sequence>
<dbReference type="EMBL" id="KN825601">
    <property type="protein sequence ID" value="KIK83032.1"/>
    <property type="molecule type" value="Genomic_DNA"/>
</dbReference>
<dbReference type="OrthoDB" id="3199698at2759"/>
<dbReference type="InParanoid" id="A0A0D0CJY5"/>
<organism evidence="1 2">
    <name type="scientific">Paxillus rubicundulus Ve08.2h10</name>
    <dbReference type="NCBI Taxonomy" id="930991"/>
    <lineage>
        <taxon>Eukaryota</taxon>
        <taxon>Fungi</taxon>
        <taxon>Dikarya</taxon>
        <taxon>Basidiomycota</taxon>
        <taxon>Agaricomycotina</taxon>
        <taxon>Agaricomycetes</taxon>
        <taxon>Agaricomycetidae</taxon>
        <taxon>Boletales</taxon>
        <taxon>Paxilineae</taxon>
        <taxon>Paxillaceae</taxon>
        <taxon>Paxillus</taxon>
    </lineage>
</organism>
<protein>
    <submittedName>
        <fullName evidence="1">Uncharacterized protein</fullName>
    </submittedName>
</protein>
<dbReference type="AlphaFoldDB" id="A0A0D0CJY5"/>
<reference evidence="2" key="2">
    <citation type="submission" date="2015-01" db="EMBL/GenBank/DDBJ databases">
        <title>Evolutionary Origins and Diversification of the Mycorrhizal Mutualists.</title>
        <authorList>
            <consortium name="DOE Joint Genome Institute"/>
            <consortium name="Mycorrhizal Genomics Consortium"/>
            <person name="Kohler A."/>
            <person name="Kuo A."/>
            <person name="Nagy L.G."/>
            <person name="Floudas D."/>
            <person name="Copeland A."/>
            <person name="Barry K.W."/>
            <person name="Cichocki N."/>
            <person name="Veneault-Fourrey C."/>
            <person name="LaButti K."/>
            <person name="Lindquist E.A."/>
            <person name="Lipzen A."/>
            <person name="Lundell T."/>
            <person name="Morin E."/>
            <person name="Murat C."/>
            <person name="Riley R."/>
            <person name="Ohm R."/>
            <person name="Sun H."/>
            <person name="Tunlid A."/>
            <person name="Henrissat B."/>
            <person name="Grigoriev I.V."/>
            <person name="Hibbett D.S."/>
            <person name="Martin F."/>
        </authorList>
    </citation>
    <scope>NUCLEOTIDE SEQUENCE [LARGE SCALE GENOMIC DNA]</scope>
    <source>
        <strain evidence="2">Ve08.2h10</strain>
    </source>
</reference>
<evidence type="ECO:0000313" key="2">
    <source>
        <dbReference type="Proteomes" id="UP000054538"/>
    </source>
</evidence>
<proteinExistence type="predicted"/>
<dbReference type="Proteomes" id="UP000054538">
    <property type="component" value="Unassembled WGS sequence"/>
</dbReference>
<dbReference type="HOGENOM" id="CLU_006344_7_3_1"/>
<gene>
    <name evidence="1" type="ORF">PAXRUDRAFT_153338</name>
</gene>
<name>A0A0D0CJY5_9AGAM</name>
<evidence type="ECO:0000313" key="1">
    <source>
        <dbReference type="EMBL" id="KIK83032.1"/>
    </source>
</evidence>
<accession>A0A0D0CJY5</accession>
<dbReference type="InterPro" id="IPR041078">
    <property type="entry name" value="Plavaka"/>
</dbReference>